<reference evidence="4" key="1">
    <citation type="submission" date="2023-07" db="EMBL/GenBank/DDBJ databases">
        <title>30 novel species of actinomycetes from the DSMZ collection.</title>
        <authorList>
            <person name="Nouioui I."/>
        </authorList>
    </citation>
    <scope>NUCLEOTIDE SEQUENCE [LARGE SCALE GENOMIC DNA]</scope>
    <source>
        <strain evidence="4">DSM 41886</strain>
    </source>
</reference>
<evidence type="ECO:0000313" key="3">
    <source>
        <dbReference type="EMBL" id="MDT0445639.1"/>
    </source>
</evidence>
<feature type="signal peptide" evidence="2">
    <location>
        <begin position="1"/>
        <end position="36"/>
    </location>
</feature>
<dbReference type="Proteomes" id="UP001183615">
    <property type="component" value="Unassembled WGS sequence"/>
</dbReference>
<gene>
    <name evidence="3" type="ORF">RM779_24015</name>
</gene>
<dbReference type="EMBL" id="JAVREV010000014">
    <property type="protein sequence ID" value="MDT0445639.1"/>
    <property type="molecule type" value="Genomic_DNA"/>
</dbReference>
<accession>A0ABU2SB28</accession>
<evidence type="ECO:0000313" key="4">
    <source>
        <dbReference type="Proteomes" id="UP001183615"/>
    </source>
</evidence>
<name>A0ABU2SB28_9ACTN</name>
<organism evidence="3 4">
    <name type="scientific">Streptomyces johnsoniae</name>
    <dbReference type="NCBI Taxonomy" id="3075532"/>
    <lineage>
        <taxon>Bacteria</taxon>
        <taxon>Bacillati</taxon>
        <taxon>Actinomycetota</taxon>
        <taxon>Actinomycetes</taxon>
        <taxon>Kitasatosporales</taxon>
        <taxon>Streptomycetaceae</taxon>
        <taxon>Streptomyces</taxon>
    </lineage>
</organism>
<feature type="non-terminal residue" evidence="3">
    <location>
        <position position="76"/>
    </location>
</feature>
<proteinExistence type="predicted"/>
<feature type="region of interest" description="Disordered" evidence="1">
    <location>
        <begin position="45"/>
        <end position="76"/>
    </location>
</feature>
<protein>
    <submittedName>
        <fullName evidence="3">Uncharacterized protein</fullName>
    </submittedName>
</protein>
<evidence type="ECO:0000256" key="2">
    <source>
        <dbReference type="SAM" id="SignalP"/>
    </source>
</evidence>
<keyword evidence="4" id="KW-1185">Reference proteome</keyword>
<sequence length="76" mass="7720">MRRAHFYRSRRGALPLTVAFLAGGTGLLVAPATAQAAAVEVTPDGSAVTASTSDENEPANAVDGDFGTRWSGEGDG</sequence>
<feature type="chain" id="PRO_5045213204" evidence="2">
    <location>
        <begin position="37"/>
        <end position="76"/>
    </location>
</feature>
<comment type="caution">
    <text evidence="3">The sequence shown here is derived from an EMBL/GenBank/DDBJ whole genome shotgun (WGS) entry which is preliminary data.</text>
</comment>
<evidence type="ECO:0000256" key="1">
    <source>
        <dbReference type="SAM" id="MobiDB-lite"/>
    </source>
</evidence>
<keyword evidence="2" id="KW-0732">Signal</keyword>